<name>A0A8X6PT39_NEPPI</name>
<protein>
    <submittedName>
        <fullName evidence="1">Uncharacterized protein</fullName>
    </submittedName>
</protein>
<gene>
    <name evidence="1" type="ORF">NPIL_57961</name>
</gene>
<evidence type="ECO:0000313" key="1">
    <source>
        <dbReference type="EMBL" id="GFT82760.1"/>
    </source>
</evidence>
<keyword evidence="2" id="KW-1185">Reference proteome</keyword>
<comment type="caution">
    <text evidence="1">The sequence shown here is derived from an EMBL/GenBank/DDBJ whole genome shotgun (WGS) entry which is preliminary data.</text>
</comment>
<dbReference type="EMBL" id="BMAW01119047">
    <property type="protein sequence ID" value="GFT82760.1"/>
    <property type="molecule type" value="Genomic_DNA"/>
</dbReference>
<dbReference type="AlphaFoldDB" id="A0A8X6PT39"/>
<proteinExistence type="predicted"/>
<sequence>NLRVHLGIILSKEFSIEVILNKFSAIKSVCCSSYYNRKGF</sequence>
<organism evidence="1 2">
    <name type="scientific">Nephila pilipes</name>
    <name type="common">Giant wood spider</name>
    <name type="synonym">Nephila maculata</name>
    <dbReference type="NCBI Taxonomy" id="299642"/>
    <lineage>
        <taxon>Eukaryota</taxon>
        <taxon>Metazoa</taxon>
        <taxon>Ecdysozoa</taxon>
        <taxon>Arthropoda</taxon>
        <taxon>Chelicerata</taxon>
        <taxon>Arachnida</taxon>
        <taxon>Araneae</taxon>
        <taxon>Araneomorphae</taxon>
        <taxon>Entelegynae</taxon>
        <taxon>Araneoidea</taxon>
        <taxon>Nephilidae</taxon>
        <taxon>Nephila</taxon>
    </lineage>
</organism>
<feature type="non-terminal residue" evidence="1">
    <location>
        <position position="40"/>
    </location>
</feature>
<reference evidence="1" key="1">
    <citation type="submission" date="2020-08" db="EMBL/GenBank/DDBJ databases">
        <title>Multicomponent nature underlies the extraordinary mechanical properties of spider dragline silk.</title>
        <authorList>
            <person name="Kono N."/>
            <person name="Nakamura H."/>
            <person name="Mori M."/>
            <person name="Yoshida Y."/>
            <person name="Ohtoshi R."/>
            <person name="Malay A.D."/>
            <person name="Moran D.A.P."/>
            <person name="Tomita M."/>
            <person name="Numata K."/>
            <person name="Arakawa K."/>
        </authorList>
    </citation>
    <scope>NUCLEOTIDE SEQUENCE</scope>
</reference>
<accession>A0A8X6PT39</accession>
<evidence type="ECO:0000313" key="2">
    <source>
        <dbReference type="Proteomes" id="UP000887013"/>
    </source>
</evidence>
<dbReference type="Proteomes" id="UP000887013">
    <property type="component" value="Unassembled WGS sequence"/>
</dbReference>